<dbReference type="SUPFAM" id="SSF55124">
    <property type="entry name" value="Nitrite/Sulfite reductase N-terminal domain-like"/>
    <property type="match status" value="2"/>
</dbReference>
<sequence>MKRKPFEPNLRTPLEDQSKEEMNKRNSNGLTGNLYEDFRDDRADLAWETEQLAKSYGIYLEFNRAKSGREKDWMYMIRLGIPGGGPITPEQWDTLDDLANRYARDPEGNPSIRLTTRENVQFHWVKKEHLVDLIRLSAESGLLSLNGCGDNVRNVMACPFSHGSDIFDAHAWAAKAADYFRLPDTPFIQIFAVDPHAFRDMEDAAGGQRFQYGPGLLNRKFKIAFGAVHRNPETGELEPDNCTELRTHDMGIAPVIENNAVNRFQIYVGGGQGEKNGKPSASLLALPLATVTEDQLLAAMDAVVQVHQTWGDRANRHWARLKYVVKKQGIAWYRNQVQELLDFDLGDPVEDLDVGARHLHHGWTREPARDGAEPTYAFGAFIENGRLIDNSPNGRLKTMVREVAARFRTRLYITPNQDLVFGGIPAAQREEFEQALASYGFGKRHGKTYSVLRKQSGSCVGRDTCRLAYTESEKFEPVLIDELEGLGWGGLATSIGITGCERQCFRPATKAIGLVGSGNNRYQFKLFGTEDGRHQGVPLMDENLAYLKSVPRDQVPVVIDVLYRHYMNERRDGETVGYFNRRQGTERLIEVLKNHPKTAQLMEKPAKNLAVLV</sequence>
<evidence type="ECO:0000256" key="3">
    <source>
        <dbReference type="ARBA" id="ARBA00023004"/>
    </source>
</evidence>
<keyword evidence="2" id="KW-0479">Metal-binding</keyword>
<evidence type="ECO:0000256" key="2">
    <source>
        <dbReference type="ARBA" id="ARBA00022723"/>
    </source>
</evidence>
<dbReference type="InterPro" id="IPR036136">
    <property type="entry name" value="Nit/Sulf_reduc_fer-like_dom_sf"/>
</dbReference>
<feature type="domain" description="Nitrite/sulphite reductase 4Fe-4S" evidence="6">
    <location>
        <begin position="149"/>
        <end position="341"/>
    </location>
</feature>
<dbReference type="GO" id="GO:0046872">
    <property type="term" value="F:metal ion binding"/>
    <property type="evidence" value="ECO:0007669"/>
    <property type="project" value="UniProtKB-KW"/>
</dbReference>
<keyword evidence="3" id="KW-0408">Iron</keyword>
<dbReference type="EMBL" id="CP071793">
    <property type="protein sequence ID" value="QTD53519.1"/>
    <property type="molecule type" value="Genomic_DNA"/>
</dbReference>
<proteinExistence type="predicted"/>
<evidence type="ECO:0000259" key="7">
    <source>
        <dbReference type="Pfam" id="PF03460"/>
    </source>
</evidence>
<dbReference type="Gene3D" id="3.90.480.10">
    <property type="entry name" value="Sulfite Reductase Hemoprotein,Domain 2"/>
    <property type="match status" value="1"/>
</dbReference>
<reference evidence="8" key="1">
    <citation type="submission" date="2021-03" db="EMBL/GenBank/DDBJ databases">
        <title>Acanthopleuribacteraceae sp. M133.</title>
        <authorList>
            <person name="Wang G."/>
        </authorList>
    </citation>
    <scope>NUCLEOTIDE SEQUENCE</scope>
    <source>
        <strain evidence="8">M133</strain>
    </source>
</reference>
<evidence type="ECO:0000256" key="1">
    <source>
        <dbReference type="ARBA" id="ARBA00022485"/>
    </source>
</evidence>
<dbReference type="Pfam" id="PF01077">
    <property type="entry name" value="NIR_SIR"/>
    <property type="match status" value="1"/>
</dbReference>
<evidence type="ECO:0000256" key="4">
    <source>
        <dbReference type="ARBA" id="ARBA00023014"/>
    </source>
</evidence>
<evidence type="ECO:0000256" key="5">
    <source>
        <dbReference type="SAM" id="MobiDB-lite"/>
    </source>
</evidence>
<dbReference type="Gene3D" id="3.30.413.10">
    <property type="entry name" value="Sulfite Reductase Hemoprotein, domain 1"/>
    <property type="match status" value="2"/>
</dbReference>
<dbReference type="SUPFAM" id="SSF56014">
    <property type="entry name" value="Nitrite and sulphite reductase 4Fe-4S domain-like"/>
    <property type="match status" value="2"/>
</dbReference>
<organism evidence="8 9">
    <name type="scientific">Sulfidibacter corallicola</name>
    <dbReference type="NCBI Taxonomy" id="2818388"/>
    <lineage>
        <taxon>Bacteria</taxon>
        <taxon>Pseudomonadati</taxon>
        <taxon>Acidobacteriota</taxon>
        <taxon>Holophagae</taxon>
        <taxon>Acanthopleuribacterales</taxon>
        <taxon>Acanthopleuribacteraceae</taxon>
        <taxon>Sulfidibacter</taxon>
    </lineage>
</organism>
<evidence type="ECO:0000313" key="9">
    <source>
        <dbReference type="Proteomes" id="UP000663929"/>
    </source>
</evidence>
<keyword evidence="4" id="KW-0411">Iron-sulfur</keyword>
<dbReference type="RefSeq" id="WP_237383621.1">
    <property type="nucleotide sequence ID" value="NZ_CP071793.1"/>
</dbReference>
<dbReference type="Proteomes" id="UP000663929">
    <property type="component" value="Chromosome"/>
</dbReference>
<keyword evidence="1" id="KW-0004">4Fe-4S</keyword>
<gene>
    <name evidence="8" type="ORF">J3U87_13775</name>
</gene>
<dbReference type="Pfam" id="PF03460">
    <property type="entry name" value="NIR_SIR_ferr"/>
    <property type="match status" value="2"/>
</dbReference>
<dbReference type="InterPro" id="IPR006067">
    <property type="entry name" value="NO2/SO3_Rdtase_4Fe4S_dom"/>
</dbReference>
<feature type="domain" description="Nitrite/Sulfite reductase ferredoxin-like" evidence="7">
    <location>
        <begin position="374"/>
        <end position="438"/>
    </location>
</feature>
<dbReference type="GO" id="GO:0051539">
    <property type="term" value="F:4 iron, 4 sulfur cluster binding"/>
    <property type="evidence" value="ECO:0007669"/>
    <property type="project" value="UniProtKB-KW"/>
</dbReference>
<feature type="compositionally biased region" description="Basic and acidic residues" evidence="5">
    <location>
        <begin position="13"/>
        <end position="24"/>
    </location>
</feature>
<dbReference type="AlphaFoldDB" id="A0A8A4TU83"/>
<dbReference type="KEGG" id="scor:J3U87_13775"/>
<evidence type="ECO:0000259" key="6">
    <source>
        <dbReference type="Pfam" id="PF01077"/>
    </source>
</evidence>
<dbReference type="InterPro" id="IPR005117">
    <property type="entry name" value="NiRdtase/SiRdtase_haem-b_fer"/>
</dbReference>
<dbReference type="InterPro" id="IPR045854">
    <property type="entry name" value="NO2/SO3_Rdtase_4Fe4S_sf"/>
</dbReference>
<keyword evidence="9" id="KW-1185">Reference proteome</keyword>
<feature type="region of interest" description="Disordered" evidence="5">
    <location>
        <begin position="1"/>
        <end position="33"/>
    </location>
</feature>
<dbReference type="PANTHER" id="PTHR11493:SF54">
    <property type="entry name" value="ANAEROBIC SULFITE REDUCTASE SUBUNIT C"/>
    <property type="match status" value="1"/>
</dbReference>
<dbReference type="PANTHER" id="PTHR11493">
    <property type="entry name" value="SULFITE REDUCTASE [NADPH] SUBUNIT BETA-RELATED"/>
    <property type="match status" value="1"/>
</dbReference>
<dbReference type="GO" id="GO:0016491">
    <property type="term" value="F:oxidoreductase activity"/>
    <property type="evidence" value="ECO:0007669"/>
    <property type="project" value="InterPro"/>
</dbReference>
<feature type="domain" description="Nitrite/Sulfite reductase ferredoxin-like" evidence="7">
    <location>
        <begin position="72"/>
        <end position="136"/>
    </location>
</feature>
<protein>
    <submittedName>
        <fullName evidence="8">Uncharacterized protein</fullName>
    </submittedName>
</protein>
<dbReference type="InterPro" id="IPR045169">
    <property type="entry name" value="NO2/SO3_Rdtase_4Fe4S_prot"/>
</dbReference>
<name>A0A8A4TU83_SULCO</name>
<dbReference type="GO" id="GO:0020037">
    <property type="term" value="F:heme binding"/>
    <property type="evidence" value="ECO:0007669"/>
    <property type="project" value="InterPro"/>
</dbReference>
<accession>A0A8A4TU83</accession>
<evidence type="ECO:0000313" key="8">
    <source>
        <dbReference type="EMBL" id="QTD53519.1"/>
    </source>
</evidence>